<dbReference type="RefSeq" id="WP_209812749.1">
    <property type="nucleotide sequence ID" value="NZ_JAGGKT010000027.1"/>
</dbReference>
<keyword evidence="9" id="KW-1185">Reference proteome</keyword>
<evidence type="ECO:0000259" key="7">
    <source>
        <dbReference type="Pfam" id="PF08544"/>
    </source>
</evidence>
<feature type="domain" description="GHMP kinase C-terminal" evidence="7">
    <location>
        <begin position="242"/>
        <end position="321"/>
    </location>
</feature>
<comment type="caution">
    <text evidence="8">The sequence shown here is derived from an EMBL/GenBank/DDBJ whole genome shotgun (WGS) entry which is preliminary data.</text>
</comment>
<sequence length="341" mass="38029">MIIRSKAPLRLGLAGGGTDVSPYSDEYGGHVLNATIDMYAYCNIIETNNNKISFHAVDRNEFYECDLTDHIFLDGYLDLHKAIYNRIVKVFNNNQPLSLKMTTYSDAPAGSGLGSSSTMVVGILKAYVEWLNLPLGEYDIAHLAYQIERIDVGLSGGKQDQYAATFGGFNFIEFYEKDRVIVNPLRIKNWIINELESSMLLYYTGVSRESAKIIDEQTKNAKEKNSKSLEAMHELKADALVMKEAILKGDIKNFAEYLGKSWAAKKRMASSISNSNIDNIYDVAIQSGAYAGKVSGAGGGGFMMFIVDPVRRLQVIRELCKLDGKVMNFHFVKDGTFGWRV</sequence>
<evidence type="ECO:0000256" key="5">
    <source>
        <dbReference type="ARBA" id="ARBA00038121"/>
    </source>
</evidence>
<dbReference type="InterPro" id="IPR052203">
    <property type="entry name" value="GHMP_Kinase-Related"/>
</dbReference>
<keyword evidence="4" id="KW-0067">ATP-binding</keyword>
<evidence type="ECO:0000256" key="1">
    <source>
        <dbReference type="ARBA" id="ARBA00022679"/>
    </source>
</evidence>
<protein>
    <submittedName>
        <fullName evidence="8">D-glycero-alpha-D-manno-heptose-7-phosphate kinase</fullName>
        <ecNumber evidence="8">2.7.1.168</ecNumber>
    </submittedName>
</protein>
<dbReference type="InterPro" id="IPR013750">
    <property type="entry name" value="GHMP_kinase_C_dom"/>
</dbReference>
<keyword evidence="1 8" id="KW-0808">Transferase</keyword>
<dbReference type="PRINTS" id="PR00960">
    <property type="entry name" value="LMBPPROTEIN"/>
</dbReference>
<evidence type="ECO:0000259" key="6">
    <source>
        <dbReference type="Pfam" id="PF00288"/>
    </source>
</evidence>
<dbReference type="InterPro" id="IPR006204">
    <property type="entry name" value="GHMP_kinase_N_dom"/>
</dbReference>
<dbReference type="PIRSF" id="PIRSF036406">
    <property type="entry name" value="Hept_kin"/>
    <property type="match status" value="1"/>
</dbReference>
<evidence type="ECO:0000256" key="4">
    <source>
        <dbReference type="ARBA" id="ARBA00022840"/>
    </source>
</evidence>
<proteinExistence type="inferred from homology"/>
<evidence type="ECO:0000313" key="8">
    <source>
        <dbReference type="EMBL" id="MBP1934765.1"/>
    </source>
</evidence>
<name>A0ABS4GY09_9BACL</name>
<feature type="domain" description="GHMP kinase N-terminal" evidence="6">
    <location>
        <begin position="87"/>
        <end position="168"/>
    </location>
</feature>
<dbReference type="Gene3D" id="3.30.230.120">
    <property type="match status" value="1"/>
</dbReference>
<dbReference type="InterPro" id="IPR014606">
    <property type="entry name" value="Heptose_7-P_kinase"/>
</dbReference>
<dbReference type="SUPFAM" id="SSF54211">
    <property type="entry name" value="Ribosomal protein S5 domain 2-like"/>
    <property type="match status" value="1"/>
</dbReference>
<dbReference type="Proteomes" id="UP001519343">
    <property type="component" value="Unassembled WGS sequence"/>
</dbReference>
<dbReference type="PANTHER" id="PTHR32463:SF0">
    <property type="entry name" value="L-FUCOSE KINASE"/>
    <property type="match status" value="1"/>
</dbReference>
<dbReference type="EMBL" id="JAGGKT010000027">
    <property type="protein sequence ID" value="MBP1934765.1"/>
    <property type="molecule type" value="Genomic_DNA"/>
</dbReference>
<evidence type="ECO:0000313" key="9">
    <source>
        <dbReference type="Proteomes" id="UP001519343"/>
    </source>
</evidence>
<organism evidence="8 9">
    <name type="scientific">Ammoniphilus resinae</name>
    <dbReference type="NCBI Taxonomy" id="861532"/>
    <lineage>
        <taxon>Bacteria</taxon>
        <taxon>Bacillati</taxon>
        <taxon>Bacillota</taxon>
        <taxon>Bacilli</taxon>
        <taxon>Bacillales</taxon>
        <taxon>Paenibacillaceae</taxon>
        <taxon>Aneurinibacillus group</taxon>
        <taxon>Ammoniphilus</taxon>
    </lineage>
</organism>
<keyword evidence="2" id="KW-0547">Nucleotide-binding</keyword>
<dbReference type="GO" id="GO:0016301">
    <property type="term" value="F:kinase activity"/>
    <property type="evidence" value="ECO:0007669"/>
    <property type="project" value="UniProtKB-KW"/>
</dbReference>
<keyword evidence="3 8" id="KW-0418">Kinase</keyword>
<dbReference type="InterPro" id="IPR001174">
    <property type="entry name" value="HddA/FKP"/>
</dbReference>
<dbReference type="EC" id="2.7.1.168" evidence="8"/>
<dbReference type="InterPro" id="IPR020568">
    <property type="entry name" value="Ribosomal_Su5_D2-typ_SF"/>
</dbReference>
<accession>A0ABS4GY09</accession>
<dbReference type="Pfam" id="PF08544">
    <property type="entry name" value="GHMP_kinases_C"/>
    <property type="match status" value="1"/>
</dbReference>
<dbReference type="PANTHER" id="PTHR32463">
    <property type="entry name" value="L-FUCOSE KINASE"/>
    <property type="match status" value="1"/>
</dbReference>
<evidence type="ECO:0000256" key="2">
    <source>
        <dbReference type="ARBA" id="ARBA00022741"/>
    </source>
</evidence>
<reference evidence="8 9" key="1">
    <citation type="submission" date="2021-03" db="EMBL/GenBank/DDBJ databases">
        <title>Genomic Encyclopedia of Type Strains, Phase IV (KMG-IV): sequencing the most valuable type-strain genomes for metagenomic binning, comparative biology and taxonomic classification.</title>
        <authorList>
            <person name="Goeker M."/>
        </authorList>
    </citation>
    <scope>NUCLEOTIDE SEQUENCE [LARGE SCALE GENOMIC DNA]</scope>
    <source>
        <strain evidence="8 9">DSM 24738</strain>
    </source>
</reference>
<dbReference type="InterPro" id="IPR036554">
    <property type="entry name" value="GHMP_kinase_C_sf"/>
</dbReference>
<comment type="similarity">
    <text evidence="5">Belongs to the GHMP kinase family.</text>
</comment>
<evidence type="ECO:0000256" key="3">
    <source>
        <dbReference type="ARBA" id="ARBA00022777"/>
    </source>
</evidence>
<dbReference type="Pfam" id="PF00288">
    <property type="entry name" value="GHMP_kinases_N"/>
    <property type="match status" value="1"/>
</dbReference>
<gene>
    <name evidence="8" type="ORF">J2Z37_004785</name>
</gene>
<dbReference type="SUPFAM" id="SSF55060">
    <property type="entry name" value="GHMP Kinase, C-terminal domain"/>
    <property type="match status" value="1"/>
</dbReference>